<evidence type="ECO:0000313" key="1">
    <source>
        <dbReference type="RefSeq" id="XP_016484564.1"/>
    </source>
</evidence>
<gene>
    <name evidence="1" type="primary">LOC107805097</name>
</gene>
<protein>
    <submittedName>
        <fullName evidence="1">Uncharacterized protein</fullName>
    </submittedName>
</protein>
<dbReference type="PaxDb" id="4097-A0A1S4B6R9"/>
<dbReference type="OrthoDB" id="10464930at2759"/>
<accession>A0A1S4B6R9</accession>
<proteinExistence type="predicted"/>
<sequence>MQIWIEEGSTLTVRDTPFAMAFQKGSDELERYRDQTLTRDIPSNLRDFQYRGEFLHYELAKSMGVSLSRYFPLFFERRPVALFELLTTSRDSLFPINEFMEIKEELQKIGLETLFSMGFDFAAQVQMQVSAQENEQALVTAPVPLLTSKGNQQNFVSGQENEQALIAAPSPLLTSKGNQQNFVSGQENEQALIAAPSPLLTSKGNQQNLIPSQGNEQALFVAPSPLLASKGNQQNLIFGPLLTSKGKE</sequence>
<reference evidence="1" key="1">
    <citation type="submission" date="2025-08" db="UniProtKB">
        <authorList>
            <consortium name="RefSeq"/>
        </authorList>
    </citation>
    <scope>IDENTIFICATION</scope>
</reference>
<dbReference type="RefSeq" id="XP_016484564.1">
    <property type="nucleotide sequence ID" value="XM_016629078.1"/>
</dbReference>
<name>A0A1S4B6R9_TOBAC</name>
<organism evidence="1">
    <name type="scientific">Nicotiana tabacum</name>
    <name type="common">Common tobacco</name>
    <dbReference type="NCBI Taxonomy" id="4097"/>
    <lineage>
        <taxon>Eukaryota</taxon>
        <taxon>Viridiplantae</taxon>
        <taxon>Streptophyta</taxon>
        <taxon>Embryophyta</taxon>
        <taxon>Tracheophyta</taxon>
        <taxon>Spermatophyta</taxon>
        <taxon>Magnoliopsida</taxon>
        <taxon>eudicotyledons</taxon>
        <taxon>Gunneridae</taxon>
        <taxon>Pentapetalae</taxon>
        <taxon>asterids</taxon>
        <taxon>lamiids</taxon>
        <taxon>Solanales</taxon>
        <taxon>Solanaceae</taxon>
        <taxon>Nicotianoideae</taxon>
        <taxon>Nicotianeae</taxon>
        <taxon>Nicotiana</taxon>
    </lineage>
</organism>
<dbReference type="KEGG" id="nta:107805097"/>
<dbReference type="AlphaFoldDB" id="A0A1S4B6R9"/>